<comment type="caution">
    <text evidence="1">The sequence shown here is derived from an EMBL/GenBank/DDBJ whole genome shotgun (WGS) entry which is preliminary data.</text>
</comment>
<name>A0ABP7URN0_9FLAO</name>
<evidence type="ECO:0008006" key="3">
    <source>
        <dbReference type="Google" id="ProtNLM"/>
    </source>
</evidence>
<gene>
    <name evidence="1" type="ORF">GCM10022388_16190</name>
</gene>
<accession>A0ABP7URN0</accession>
<sequence>MKYILILFLSSFSFFGFSQDIKLKKGEVLVDEKAWLNYDGCGGFSQNCSLMLASNKEEVIYMNLVIVPGVEPITNYNKNGELKYIEVKFLGLNRTIELDMTFKKAIGILYNSKCINEDGTFDEDKVQRLIEKYGTPYSDRLHKTTTNNNTNTVIIKEEPRRSGVNINIGR</sequence>
<proteinExistence type="predicted"/>
<reference evidence="2" key="1">
    <citation type="journal article" date="2019" name="Int. J. Syst. Evol. Microbiol.">
        <title>The Global Catalogue of Microorganisms (GCM) 10K type strain sequencing project: providing services to taxonomists for standard genome sequencing and annotation.</title>
        <authorList>
            <consortium name="The Broad Institute Genomics Platform"/>
            <consortium name="The Broad Institute Genome Sequencing Center for Infectious Disease"/>
            <person name="Wu L."/>
            <person name="Ma J."/>
        </authorList>
    </citation>
    <scope>NUCLEOTIDE SEQUENCE [LARGE SCALE GENOMIC DNA]</scope>
    <source>
        <strain evidence="2">JCM 17068</strain>
    </source>
</reference>
<organism evidence="1 2">
    <name type="scientific">Flavobacterium chungnamense</name>
    <dbReference type="NCBI Taxonomy" id="706182"/>
    <lineage>
        <taxon>Bacteria</taxon>
        <taxon>Pseudomonadati</taxon>
        <taxon>Bacteroidota</taxon>
        <taxon>Flavobacteriia</taxon>
        <taxon>Flavobacteriales</taxon>
        <taxon>Flavobacteriaceae</taxon>
        <taxon>Flavobacterium</taxon>
    </lineage>
</organism>
<dbReference type="EMBL" id="BAABCS010000016">
    <property type="protein sequence ID" value="GAA4050895.1"/>
    <property type="molecule type" value="Genomic_DNA"/>
</dbReference>
<evidence type="ECO:0000313" key="2">
    <source>
        <dbReference type="Proteomes" id="UP001500426"/>
    </source>
</evidence>
<dbReference type="Proteomes" id="UP001500426">
    <property type="component" value="Unassembled WGS sequence"/>
</dbReference>
<evidence type="ECO:0000313" key="1">
    <source>
        <dbReference type="EMBL" id="GAA4050895.1"/>
    </source>
</evidence>
<dbReference type="RefSeq" id="WP_345093372.1">
    <property type="nucleotide sequence ID" value="NZ_BAABCS010000016.1"/>
</dbReference>
<keyword evidence="2" id="KW-1185">Reference proteome</keyword>
<protein>
    <recommendedName>
        <fullName evidence="3">Lipoprotein</fullName>
    </recommendedName>
</protein>